<dbReference type="eggNOG" id="arCOG04369">
    <property type="taxonomic scope" value="Archaea"/>
</dbReference>
<dbReference type="HOGENOM" id="CLU_060932_0_0_2"/>
<dbReference type="Pfam" id="PF01968">
    <property type="entry name" value="Hydantoinase_A"/>
    <property type="match status" value="1"/>
</dbReference>
<dbReference type="GO" id="GO:0016787">
    <property type="term" value="F:hydrolase activity"/>
    <property type="evidence" value="ECO:0007669"/>
    <property type="project" value="InterPro"/>
</dbReference>
<accession>F2KRU2</accession>
<gene>
    <name evidence="2" type="ordered locus">Arcve_1963</name>
</gene>
<name>F2KRU2_ARCVS</name>
<dbReference type="RefSeq" id="WP_013684610.1">
    <property type="nucleotide sequence ID" value="NC_015320.1"/>
</dbReference>
<organism evidence="2 3">
    <name type="scientific">Archaeoglobus veneficus (strain DSM 11195 / SNP6)</name>
    <dbReference type="NCBI Taxonomy" id="693661"/>
    <lineage>
        <taxon>Archaea</taxon>
        <taxon>Methanobacteriati</taxon>
        <taxon>Methanobacteriota</taxon>
        <taxon>Archaeoglobi</taxon>
        <taxon>Archaeoglobales</taxon>
        <taxon>Archaeoglobaceae</taxon>
        <taxon>Archaeoglobus</taxon>
    </lineage>
</organism>
<dbReference type="NCBIfam" id="TIGR03123">
    <property type="entry name" value="one_C_unchar_1"/>
    <property type="match status" value="1"/>
</dbReference>
<dbReference type="OrthoDB" id="148086at2157"/>
<dbReference type="InterPro" id="IPR002756">
    <property type="entry name" value="MfnF"/>
</dbReference>
<dbReference type="STRING" id="693661.Arcve_1963"/>
<sequence>MSSLGLDVGGANLKFSLVEGKGEKGGMGGIIYFPIWKNADRLANRLAELNDTLEPEKVGVVITAELSDVFSSKSEGVKFVESSVLKAFPDSEVYFLSVDGVLSREANPPSDFAASNWVASVLFLAKTFEDFLFADMGSTTTDLIPVKGKILAAKTDYERLKRGELIYMGVLRTPVFHVLPHFTVPLVPEFFAITGDVFVVTGDIAADDYTCETPDGRGKEVKNCMQRLARQLCCDLEEIGEDFVTELAAEAKKAIIEKIANAMSGLASIHGLNTVVGCGIGEFILQHAAKTAGLDYISLREMYGERSHYFPAYAMARLVEEFEP</sequence>
<dbReference type="InterPro" id="IPR002821">
    <property type="entry name" value="Hydantoinase_A"/>
</dbReference>
<dbReference type="EMBL" id="CP002588">
    <property type="protein sequence ID" value="AEA47956.1"/>
    <property type="molecule type" value="Genomic_DNA"/>
</dbReference>
<evidence type="ECO:0000259" key="1">
    <source>
        <dbReference type="Pfam" id="PF01968"/>
    </source>
</evidence>
<protein>
    <submittedName>
        <fullName evidence="2">H4MPT-linked C1 transfer pathway protein</fullName>
    </submittedName>
</protein>
<dbReference type="Gene3D" id="3.30.420.190">
    <property type="entry name" value="conserved archaeal protein q6m145"/>
    <property type="match status" value="1"/>
</dbReference>
<dbReference type="Proteomes" id="UP000008136">
    <property type="component" value="Chromosome"/>
</dbReference>
<feature type="domain" description="Hydantoinase A/oxoprolinase" evidence="1">
    <location>
        <begin position="58"/>
        <end position="321"/>
    </location>
</feature>
<dbReference type="GeneID" id="10395095"/>
<dbReference type="KEGG" id="ave:Arcve_1963"/>
<dbReference type="AlphaFoldDB" id="F2KRU2"/>
<evidence type="ECO:0000313" key="3">
    <source>
        <dbReference type="Proteomes" id="UP000008136"/>
    </source>
</evidence>
<keyword evidence="3" id="KW-1185">Reference proteome</keyword>
<dbReference type="Gene3D" id="3.30.420.40">
    <property type="match status" value="1"/>
</dbReference>
<proteinExistence type="predicted"/>
<evidence type="ECO:0000313" key="2">
    <source>
        <dbReference type="EMBL" id="AEA47956.1"/>
    </source>
</evidence>
<reference evidence="2 3" key="1">
    <citation type="submission" date="2011-03" db="EMBL/GenBank/DDBJ databases">
        <title>The complete genome of Archaeoglobus veneficus SNP6.</title>
        <authorList>
            <consortium name="US DOE Joint Genome Institute (JGI-PGF)"/>
            <person name="Lucas S."/>
            <person name="Copeland A."/>
            <person name="Lapidus A."/>
            <person name="Bruce D."/>
            <person name="Goodwin L."/>
            <person name="Pitluck S."/>
            <person name="Kyrpides N."/>
            <person name="Mavromatis K."/>
            <person name="Pagani I."/>
            <person name="Ivanova N."/>
            <person name="Mikhailova N."/>
            <person name="Lu M."/>
            <person name="Detter J.C."/>
            <person name="Tapia R."/>
            <person name="Han C."/>
            <person name="Land M."/>
            <person name="Hauser L."/>
            <person name="Markowitz V."/>
            <person name="Cheng J.-F."/>
            <person name="Hugenholtz P."/>
            <person name="Woyke T."/>
            <person name="Wu D."/>
            <person name="Spring S."/>
            <person name="Brambilla E."/>
            <person name="Klenk H.-P."/>
            <person name="Eisen J.A."/>
        </authorList>
    </citation>
    <scope>NUCLEOTIDE SEQUENCE [LARGE SCALE GENOMIC DNA]</scope>
    <source>
        <strain>SNP6</strain>
    </source>
</reference>